<dbReference type="EMBL" id="QTSX02003810">
    <property type="protein sequence ID" value="KAJ9067988.1"/>
    <property type="molecule type" value="Genomic_DNA"/>
</dbReference>
<gene>
    <name evidence="1" type="ORF">DSO57_1033251</name>
</gene>
<organism evidence="1 2">
    <name type="scientific">Entomophthora muscae</name>
    <dbReference type="NCBI Taxonomy" id="34485"/>
    <lineage>
        <taxon>Eukaryota</taxon>
        <taxon>Fungi</taxon>
        <taxon>Fungi incertae sedis</taxon>
        <taxon>Zoopagomycota</taxon>
        <taxon>Entomophthoromycotina</taxon>
        <taxon>Entomophthoromycetes</taxon>
        <taxon>Entomophthorales</taxon>
        <taxon>Entomophthoraceae</taxon>
        <taxon>Entomophthora</taxon>
    </lineage>
</organism>
<proteinExistence type="predicted"/>
<sequence length="169" mass="19286">MRTRLQKRKAIPRARTSPVKSQAYLKLRLEQLASTAQNIISDPEKNYSSLKILKALSVDKNIQIRKYALLTQLSVFMDILPGLISPMRALMKKRKRLKKSLKRKVAVCLKILFLFIIIYADELFSFVKLGDWPAAVGFAICDLSMDAASVRLFHEDERGQTGLHHQSKS</sequence>
<comment type="caution">
    <text evidence="1">The sequence shown here is derived from an EMBL/GenBank/DDBJ whole genome shotgun (WGS) entry which is preliminary data.</text>
</comment>
<evidence type="ECO:0000313" key="1">
    <source>
        <dbReference type="EMBL" id="KAJ9067988.1"/>
    </source>
</evidence>
<reference evidence="1" key="1">
    <citation type="submission" date="2022-04" db="EMBL/GenBank/DDBJ databases">
        <title>Genome of the entomopathogenic fungus Entomophthora muscae.</title>
        <authorList>
            <person name="Elya C."/>
            <person name="Lovett B.R."/>
            <person name="Lee E."/>
            <person name="Macias A.M."/>
            <person name="Hajek A.E."/>
            <person name="De Bivort B.L."/>
            <person name="Kasson M.T."/>
            <person name="De Fine Licht H.H."/>
            <person name="Stajich J.E."/>
        </authorList>
    </citation>
    <scope>NUCLEOTIDE SEQUENCE</scope>
    <source>
        <strain evidence="1">Berkeley</strain>
    </source>
</reference>
<dbReference type="Proteomes" id="UP001165960">
    <property type="component" value="Unassembled WGS sequence"/>
</dbReference>
<accession>A0ACC2T021</accession>
<evidence type="ECO:0000313" key="2">
    <source>
        <dbReference type="Proteomes" id="UP001165960"/>
    </source>
</evidence>
<keyword evidence="2" id="KW-1185">Reference proteome</keyword>
<name>A0ACC2T021_9FUNG</name>
<protein>
    <submittedName>
        <fullName evidence="1">Uncharacterized protein</fullName>
    </submittedName>
</protein>